<dbReference type="GO" id="GO:0016887">
    <property type="term" value="F:ATP hydrolysis activity"/>
    <property type="evidence" value="ECO:0007669"/>
    <property type="project" value="InterPro"/>
</dbReference>
<keyword evidence="5" id="KW-0547">Nucleotide-binding</keyword>
<protein>
    <submittedName>
        <fullName evidence="12">ABC transporter ATP-binding protein/permease</fullName>
    </submittedName>
</protein>
<dbReference type="InterPro" id="IPR017911">
    <property type="entry name" value="MacB-like_ATP-bd"/>
</dbReference>
<feature type="domain" description="ABC transporter" evidence="11">
    <location>
        <begin position="2"/>
        <end position="239"/>
    </location>
</feature>
<dbReference type="InterPro" id="IPR003838">
    <property type="entry name" value="ABC3_permease_C"/>
</dbReference>
<name>A0A4V1QVE8_9FIRM</name>
<evidence type="ECO:0000256" key="6">
    <source>
        <dbReference type="ARBA" id="ARBA00022840"/>
    </source>
</evidence>
<dbReference type="RefSeq" id="WP_129226126.1">
    <property type="nucleotide sequence ID" value="NZ_SDOZ01000002.1"/>
</dbReference>
<feature type="transmembrane region" description="Helical" evidence="10">
    <location>
        <begin position="948"/>
        <end position="971"/>
    </location>
</feature>
<reference evidence="12 13" key="1">
    <citation type="journal article" date="2019" name="Gut">
        <title>Antibiotics-induced monodominance of a novel gut bacterial order.</title>
        <authorList>
            <person name="Hildebrand F."/>
            <person name="Moitinho-Silva L."/>
            <person name="Blasche S."/>
            <person name="Jahn M.T."/>
            <person name="Gossmann T.I."/>
            <person name="Heuerta-Cepas J."/>
            <person name="Hercog R."/>
            <person name="Luetge M."/>
            <person name="Bahram M."/>
            <person name="Pryszlak A."/>
            <person name="Alves R.J."/>
            <person name="Waszak S.M."/>
            <person name="Zhu A."/>
            <person name="Ye L."/>
            <person name="Costea P.I."/>
            <person name="Aalvink S."/>
            <person name="Belzer C."/>
            <person name="Forslund S.K."/>
            <person name="Sunagawa S."/>
            <person name="Hentschel U."/>
            <person name="Merten C."/>
            <person name="Patil K.R."/>
            <person name="Benes V."/>
            <person name="Bork P."/>
        </authorList>
    </citation>
    <scope>NUCLEOTIDE SEQUENCE [LARGE SCALE GENOMIC DNA]</scope>
    <source>
        <strain evidence="12 13">HDS1380</strain>
    </source>
</reference>
<evidence type="ECO:0000256" key="1">
    <source>
        <dbReference type="ARBA" id="ARBA00004429"/>
    </source>
</evidence>
<dbReference type="Gene3D" id="3.40.50.300">
    <property type="entry name" value="P-loop containing nucleotide triphosphate hydrolases"/>
    <property type="match status" value="1"/>
</dbReference>
<dbReference type="GO" id="GO:0005886">
    <property type="term" value="C:plasma membrane"/>
    <property type="evidence" value="ECO:0007669"/>
    <property type="project" value="UniProtKB-SubCell"/>
</dbReference>
<keyword evidence="13" id="KW-1185">Reference proteome</keyword>
<evidence type="ECO:0000259" key="11">
    <source>
        <dbReference type="PROSITE" id="PS50893"/>
    </source>
</evidence>
<dbReference type="Pfam" id="PF00005">
    <property type="entry name" value="ABC_tran"/>
    <property type="match status" value="1"/>
</dbReference>
<evidence type="ECO:0000313" key="13">
    <source>
        <dbReference type="Proteomes" id="UP000291269"/>
    </source>
</evidence>
<evidence type="ECO:0000256" key="4">
    <source>
        <dbReference type="ARBA" id="ARBA00022692"/>
    </source>
</evidence>
<dbReference type="PANTHER" id="PTHR42798">
    <property type="entry name" value="LIPOPROTEIN-RELEASING SYSTEM ATP-BINDING PROTEIN LOLD"/>
    <property type="match status" value="1"/>
</dbReference>
<dbReference type="CDD" id="cd03255">
    <property type="entry name" value="ABC_MJ0796_LolCDE_FtsE"/>
    <property type="match status" value="1"/>
</dbReference>
<evidence type="ECO:0000256" key="5">
    <source>
        <dbReference type="ARBA" id="ARBA00022741"/>
    </source>
</evidence>
<dbReference type="PANTHER" id="PTHR42798:SF6">
    <property type="entry name" value="CELL DIVISION ATP-BINDING PROTEIN FTSE"/>
    <property type="match status" value="1"/>
</dbReference>
<dbReference type="GO" id="GO:0005524">
    <property type="term" value="F:ATP binding"/>
    <property type="evidence" value="ECO:0007669"/>
    <property type="project" value="UniProtKB-KW"/>
</dbReference>
<keyword evidence="6 12" id="KW-0067">ATP-binding</keyword>
<dbReference type="InterPro" id="IPR003593">
    <property type="entry name" value="AAA+_ATPase"/>
</dbReference>
<dbReference type="EMBL" id="SDOZ01000002">
    <property type="protein sequence ID" value="RXZ62406.1"/>
    <property type="molecule type" value="Genomic_DNA"/>
</dbReference>
<keyword evidence="4 10" id="KW-0812">Transmembrane</keyword>
<evidence type="ECO:0000256" key="9">
    <source>
        <dbReference type="ARBA" id="ARBA00038388"/>
    </source>
</evidence>
<keyword evidence="8 10" id="KW-0472">Membrane</keyword>
<dbReference type="InterPro" id="IPR027417">
    <property type="entry name" value="P-loop_NTPase"/>
</dbReference>
<accession>A0A4V1QVE8</accession>
<dbReference type="AlphaFoldDB" id="A0A4V1QVE8"/>
<keyword evidence="7 10" id="KW-1133">Transmembrane helix</keyword>
<dbReference type="PROSITE" id="PS50893">
    <property type="entry name" value="ABC_TRANSPORTER_2"/>
    <property type="match status" value="1"/>
</dbReference>
<dbReference type="PROSITE" id="PS00211">
    <property type="entry name" value="ABC_TRANSPORTER_1"/>
    <property type="match status" value="1"/>
</dbReference>
<gene>
    <name evidence="12" type="ORF">ESZ91_08420</name>
</gene>
<evidence type="ECO:0000256" key="7">
    <source>
        <dbReference type="ARBA" id="ARBA00022989"/>
    </source>
</evidence>
<evidence type="ECO:0000256" key="10">
    <source>
        <dbReference type="SAM" id="Phobius"/>
    </source>
</evidence>
<keyword evidence="2" id="KW-0813">Transport</keyword>
<feature type="transmembrane region" description="Helical" evidence="10">
    <location>
        <begin position="342"/>
        <end position="365"/>
    </location>
</feature>
<proteinExistence type="inferred from homology"/>
<dbReference type="Pfam" id="PF02687">
    <property type="entry name" value="FtsX"/>
    <property type="match status" value="1"/>
</dbReference>
<comment type="similarity">
    <text evidence="9">Belongs to the ABC transporter superfamily. Macrolide exporter (TC 3.A.1.122) family.</text>
</comment>
<organism evidence="12 13">
    <name type="scientific">Candidatus Borkfalkia ceftriaxoniphila</name>
    <dbReference type="NCBI Taxonomy" id="2508949"/>
    <lineage>
        <taxon>Bacteria</taxon>
        <taxon>Bacillati</taxon>
        <taxon>Bacillota</taxon>
        <taxon>Clostridia</taxon>
        <taxon>Christensenellales</taxon>
        <taxon>Christensenellaceae</taxon>
        <taxon>Candidatus Borkfalkia</taxon>
    </lineage>
</organism>
<evidence type="ECO:0000313" key="12">
    <source>
        <dbReference type="EMBL" id="RXZ62406.1"/>
    </source>
</evidence>
<evidence type="ECO:0000256" key="3">
    <source>
        <dbReference type="ARBA" id="ARBA00022475"/>
    </source>
</evidence>
<dbReference type="InterPro" id="IPR017871">
    <property type="entry name" value="ABC_transporter-like_CS"/>
</dbReference>
<dbReference type="Proteomes" id="UP000291269">
    <property type="component" value="Unassembled WGS sequence"/>
</dbReference>
<dbReference type="SUPFAM" id="SSF52540">
    <property type="entry name" value="P-loop containing nucleoside triphosphate hydrolases"/>
    <property type="match status" value="1"/>
</dbReference>
<keyword evidence="3" id="KW-1003">Cell membrane</keyword>
<comment type="subcellular location">
    <subcellularLocation>
        <location evidence="1">Cell inner membrane</location>
        <topology evidence="1">Multi-pass membrane protein</topology>
    </subcellularLocation>
</comment>
<feature type="transmembrane region" description="Helical" evidence="10">
    <location>
        <begin position="905"/>
        <end position="936"/>
    </location>
</feature>
<feature type="transmembrane region" description="Helical" evidence="10">
    <location>
        <begin position="858"/>
        <end position="884"/>
    </location>
</feature>
<evidence type="ECO:0000256" key="8">
    <source>
        <dbReference type="ARBA" id="ARBA00023136"/>
    </source>
</evidence>
<dbReference type="InterPro" id="IPR003439">
    <property type="entry name" value="ABC_transporter-like_ATP-bd"/>
</dbReference>
<comment type="caution">
    <text evidence="12">The sequence shown here is derived from an EMBL/GenBank/DDBJ whole genome shotgun (WGS) entry which is preliminary data.</text>
</comment>
<dbReference type="OrthoDB" id="1648238at2"/>
<sequence>MLEIRNLTKIYTAKGGVSVRALDGVSLTFEDTGMVFLLGKSGSGKSTLLNLCGGLDRPDSGEIIVKGRGSETFTAGDFDSYRNTYIGFIFQEYNILDEFTVEANVALALELQGKAKDREKIQEILRAVELENFAKRKPNTLSGGQKQRVAIARALVKEPEIIMADEPTGALDSATGRQVFDTLKKLSEDKLVLVVSHDREFAELYADRIIELKDGKVISDVKKNKIAAKKASENVSFIGTDLISVKSGAALTDTDLQNIRAFIASSEKQVLIANGNADIEKFYRQAHVDENGSREEFCETKPEDIRIRHYRQDESEFIKSRLPMRHAAKIGASSMKVKPLRLFFTIFLTFISFVMFGLFSTLMLFNEKQVLGESLKVSNDEYLQIVKKYQVTIKEFNANGLTGTYENPTLTQFKESDVDEIRTAYGNEAVIAFTYSDYSIVFSIENISSQDAPPLYENQIFGFGITGQGSSYRSDKILWGKYPAGTDEVMISDYTFECLKAAGSIISPDGTETEINSFGDLKNVKISLWNNRYYTVCGVYKAQTVPDKFDDLKTGGIGQSRLKEQWETEIRTGFYNYLLVSDDFYAANEKYFTHSYQPEEIIGVSTYFKDYTYDYDLTDENNNTISLNYFSKHTENGLPLYGFEGTPLASLRPDEIAVSREVWAEWLYNAIQNSDGYWHLSDEDEHGISYYDKLQALQYGYYDDDDNNRVYLDEEKSVEFYRDIKKGIIDAYNVPLPKTEYEFANGYTQLSTTASVAGFYIEPCGVNDSWYEAAYLGDSLYDFVLHDPSNTWTEYETKYDAAGGKYAAVFVEKSDAAIDKTLDKLYHVKEDDSFFDVNSETKETIGGIVETVSIFSKVFLYIGLALALFAMLMLFNFISVSITYKKKEIGILRAVGARGTDVFKIFYAESAIITAISLVLSIIASIVLCSIINNIILQKLALPLTLFVFSPLCAALLAGIAVFTSVVSTFLPVYSIAKKRPVESIRAL</sequence>
<evidence type="ECO:0000256" key="2">
    <source>
        <dbReference type="ARBA" id="ARBA00022448"/>
    </source>
</evidence>
<dbReference type="SMART" id="SM00382">
    <property type="entry name" value="AAA"/>
    <property type="match status" value="1"/>
</dbReference>